<proteinExistence type="predicted"/>
<organism evidence="3 4">
    <name type="scientific">Rhizosaccharibacter radicis</name>
    <dbReference type="NCBI Taxonomy" id="2782605"/>
    <lineage>
        <taxon>Bacteria</taxon>
        <taxon>Pseudomonadati</taxon>
        <taxon>Pseudomonadota</taxon>
        <taxon>Alphaproteobacteria</taxon>
        <taxon>Acetobacterales</taxon>
        <taxon>Acetobacteraceae</taxon>
        <taxon>Rhizosaccharibacter</taxon>
    </lineage>
</organism>
<evidence type="ECO:0000313" key="4">
    <source>
        <dbReference type="Proteomes" id="UP001524547"/>
    </source>
</evidence>
<gene>
    <name evidence="3" type="ORF">NFI88_06595</name>
</gene>
<dbReference type="InterPro" id="IPR006949">
    <property type="entry name" value="Barrel_Baseplate_J-like"/>
</dbReference>
<reference evidence="3 4" key="1">
    <citation type="submission" date="2022-06" db="EMBL/GenBank/DDBJ databases">
        <title>Rhizosaccharibacter gen. nov. sp. nov. KSS12, endophytic bacteria isolated from sugarcane.</title>
        <authorList>
            <person name="Pitiwittayakul N."/>
        </authorList>
    </citation>
    <scope>NUCLEOTIDE SEQUENCE [LARGE SCALE GENOMIC DNA]</scope>
    <source>
        <strain evidence="3 4">KSS12</strain>
    </source>
</reference>
<name>A0ABT1VVY4_9PROT</name>
<sequence length="374" mass="38073">MPFARPTLTQLRQQAQQDVQDAGITGIDAFLRFGVLSVLCWVQAQLAYLHYGYLDWIAKQAVPWTATDEFLAGWGQLKGVSRKPATAAATTAVSFAITGPGSPVIPSGTQIARSDGVLFVTTADSSASNGNAVAPAVASATGAAGNTAAGASLALQSPVAGVQASGIFAAAATGGADVEDEDGYRARIIGAYQASGSTGREAEYIDWALVVPGITRAWVNRNGFGGGTVVIYVMLDEANASTGGFPVGGDGAAASETRYQVASGDQLTVANAIYPDQAVTALVIVCAPIAQPIAFQITDLGTANTTANQAAITAALQDMFLRVSGPGVTIHPNEWEAALVSLGLPQFQVVSPFGPILPQGVGSMPVLGAISFAS</sequence>
<dbReference type="RefSeq" id="WP_422919261.1">
    <property type="nucleotide sequence ID" value="NZ_JAMZEJ010000004.1"/>
</dbReference>
<dbReference type="PANTHER" id="PTHR37829:SF3">
    <property type="entry name" value="PROTEIN JAYE-RELATED"/>
    <property type="match status" value="1"/>
</dbReference>
<dbReference type="InterPro" id="IPR052399">
    <property type="entry name" value="Phage_Baseplate_Assmbl_Protein"/>
</dbReference>
<accession>A0ABT1VVY4</accession>
<comment type="caution">
    <text evidence="3">The sequence shown here is derived from an EMBL/GenBank/DDBJ whole genome shotgun (WGS) entry which is preliminary data.</text>
</comment>
<dbReference type="InterPro" id="IPR058531">
    <property type="entry name" value="Baseplate_J_M"/>
</dbReference>
<protein>
    <submittedName>
        <fullName evidence="3">Baseplate J/gp47 family protein</fullName>
    </submittedName>
</protein>
<evidence type="ECO:0000259" key="1">
    <source>
        <dbReference type="Pfam" id="PF04865"/>
    </source>
</evidence>
<evidence type="ECO:0000259" key="2">
    <source>
        <dbReference type="Pfam" id="PF26078"/>
    </source>
</evidence>
<feature type="domain" description="Baseplate J-like central" evidence="2">
    <location>
        <begin position="199"/>
        <end position="287"/>
    </location>
</feature>
<dbReference type="Proteomes" id="UP001524547">
    <property type="component" value="Unassembled WGS sequence"/>
</dbReference>
<evidence type="ECO:0000313" key="3">
    <source>
        <dbReference type="EMBL" id="MCQ8240512.1"/>
    </source>
</evidence>
<dbReference type="EMBL" id="JAMZEJ010000004">
    <property type="protein sequence ID" value="MCQ8240512.1"/>
    <property type="molecule type" value="Genomic_DNA"/>
</dbReference>
<dbReference type="Pfam" id="PF04865">
    <property type="entry name" value="Baseplate_J"/>
    <property type="match status" value="1"/>
</dbReference>
<keyword evidence="4" id="KW-1185">Reference proteome</keyword>
<feature type="domain" description="Baseplate protein J-like barrel" evidence="1">
    <location>
        <begin position="98"/>
        <end position="175"/>
    </location>
</feature>
<dbReference type="PANTHER" id="PTHR37829">
    <property type="entry name" value="PHAGE-LIKE ELEMENT PBSX PROTEIN XKDT"/>
    <property type="match status" value="1"/>
</dbReference>
<dbReference type="Pfam" id="PF26078">
    <property type="entry name" value="Baseplate_J_M"/>
    <property type="match status" value="1"/>
</dbReference>